<reference evidence="4" key="1">
    <citation type="submission" date="2023-02" db="EMBL/GenBank/DDBJ databases">
        <title>Genome of toxic invasive species Heracleum sosnowskyi carries increased number of genes despite the absence of recent whole-genome duplications.</title>
        <authorList>
            <person name="Schelkunov M."/>
            <person name="Shtratnikova V."/>
            <person name="Makarenko M."/>
            <person name="Klepikova A."/>
            <person name="Omelchenko D."/>
            <person name="Novikova G."/>
            <person name="Obukhova E."/>
            <person name="Bogdanov V."/>
            <person name="Penin A."/>
            <person name="Logacheva M."/>
        </authorList>
    </citation>
    <scope>NUCLEOTIDE SEQUENCE</scope>
    <source>
        <strain evidence="4">Hsosn_3</strain>
        <tissue evidence="4">Leaf</tissue>
    </source>
</reference>
<dbReference type="Gene3D" id="3.90.79.10">
    <property type="entry name" value="Nucleoside Triphosphate Pyrophosphohydrolase"/>
    <property type="match status" value="1"/>
</dbReference>
<comment type="similarity">
    <text evidence="2">Belongs to the Nudix hydrolase family.</text>
</comment>
<dbReference type="PANTHER" id="PTHR16099:SF5">
    <property type="entry name" value="NUCLEOTIDE TRIPHOSPHATE DIPHOSPHATASE NUDT15"/>
    <property type="match status" value="1"/>
</dbReference>
<evidence type="ECO:0000256" key="2">
    <source>
        <dbReference type="RuleBase" id="RU003476"/>
    </source>
</evidence>
<dbReference type="InterPro" id="IPR020476">
    <property type="entry name" value="Nudix_hydrolase"/>
</dbReference>
<dbReference type="PROSITE" id="PS00893">
    <property type="entry name" value="NUDIX_BOX"/>
    <property type="match status" value="1"/>
</dbReference>
<gene>
    <name evidence="4" type="ORF">POM88_018085</name>
</gene>
<dbReference type="GO" id="GO:0035539">
    <property type="term" value="F:8-oxo-7,8-dihydrodeoxyguanosine triphosphate pyrophosphatase activity"/>
    <property type="evidence" value="ECO:0007669"/>
    <property type="project" value="TreeGrafter"/>
</dbReference>
<dbReference type="Proteomes" id="UP001237642">
    <property type="component" value="Unassembled WGS sequence"/>
</dbReference>
<dbReference type="GO" id="GO:0006203">
    <property type="term" value="P:dGTP catabolic process"/>
    <property type="evidence" value="ECO:0007669"/>
    <property type="project" value="TreeGrafter"/>
</dbReference>
<organism evidence="4 5">
    <name type="scientific">Heracleum sosnowskyi</name>
    <dbReference type="NCBI Taxonomy" id="360622"/>
    <lineage>
        <taxon>Eukaryota</taxon>
        <taxon>Viridiplantae</taxon>
        <taxon>Streptophyta</taxon>
        <taxon>Embryophyta</taxon>
        <taxon>Tracheophyta</taxon>
        <taxon>Spermatophyta</taxon>
        <taxon>Magnoliopsida</taxon>
        <taxon>eudicotyledons</taxon>
        <taxon>Gunneridae</taxon>
        <taxon>Pentapetalae</taxon>
        <taxon>asterids</taxon>
        <taxon>campanulids</taxon>
        <taxon>Apiales</taxon>
        <taxon>Apiaceae</taxon>
        <taxon>Apioideae</taxon>
        <taxon>apioid superclade</taxon>
        <taxon>Tordylieae</taxon>
        <taxon>Tordyliinae</taxon>
        <taxon>Heracleum</taxon>
    </lineage>
</organism>
<dbReference type="PRINTS" id="PR00502">
    <property type="entry name" value="NUDIXFAMILY"/>
</dbReference>
<evidence type="ECO:0000256" key="1">
    <source>
        <dbReference type="ARBA" id="ARBA00022801"/>
    </source>
</evidence>
<dbReference type="PANTHER" id="PTHR16099">
    <property type="entry name" value="8-OXO-DGTP DIPHOSPHATES NUDT15"/>
    <property type="match status" value="1"/>
</dbReference>
<sequence>MHLASYPHGAGLRLTMENIPVSSQKLPAPFVGIGVFVMKGKQVLMGRRLTSVGHNTFSVPGGHLELGESFEECAAREVKEETGLDVEKIEFLELRNCIIRNKPKPAHIVSIFMRAALADDDQVPENVEPEKCDGWEWYDWENLPRPLFGSLENYMQSGVKPFPTDYNSGDI</sequence>
<dbReference type="GO" id="GO:0005829">
    <property type="term" value="C:cytosol"/>
    <property type="evidence" value="ECO:0007669"/>
    <property type="project" value="TreeGrafter"/>
</dbReference>
<protein>
    <submittedName>
        <fullName evidence="4">Geranyl diphosphate phosphohydrolase-like</fullName>
    </submittedName>
</protein>
<comment type="caution">
    <text evidence="4">The sequence shown here is derived from an EMBL/GenBank/DDBJ whole genome shotgun (WGS) entry which is preliminary data.</text>
</comment>
<name>A0AAD8IT11_9APIA</name>
<dbReference type="InterPro" id="IPR000086">
    <property type="entry name" value="NUDIX_hydrolase_dom"/>
</dbReference>
<keyword evidence="5" id="KW-1185">Reference proteome</keyword>
<dbReference type="InterPro" id="IPR015797">
    <property type="entry name" value="NUDIX_hydrolase-like_dom_sf"/>
</dbReference>
<evidence type="ECO:0000259" key="3">
    <source>
        <dbReference type="PROSITE" id="PS51462"/>
    </source>
</evidence>
<dbReference type="InterPro" id="IPR020084">
    <property type="entry name" value="NUDIX_hydrolase_CS"/>
</dbReference>
<dbReference type="CDD" id="cd04678">
    <property type="entry name" value="NUDIX_MTH2_Nudt15"/>
    <property type="match status" value="1"/>
</dbReference>
<reference evidence="4" key="2">
    <citation type="submission" date="2023-05" db="EMBL/GenBank/DDBJ databases">
        <authorList>
            <person name="Schelkunov M.I."/>
        </authorList>
    </citation>
    <scope>NUCLEOTIDE SEQUENCE</scope>
    <source>
        <strain evidence="4">Hsosn_3</strain>
        <tissue evidence="4">Leaf</tissue>
    </source>
</reference>
<dbReference type="SUPFAM" id="SSF55811">
    <property type="entry name" value="Nudix"/>
    <property type="match status" value="1"/>
</dbReference>
<dbReference type="PROSITE" id="PS51462">
    <property type="entry name" value="NUDIX"/>
    <property type="match status" value="1"/>
</dbReference>
<accession>A0AAD8IT11</accession>
<dbReference type="FunFam" id="3.90.79.10:FF:000060">
    <property type="entry name" value="Nudix hydrolase 1"/>
    <property type="match status" value="1"/>
</dbReference>
<feature type="domain" description="Nudix hydrolase" evidence="3">
    <location>
        <begin position="26"/>
        <end position="161"/>
    </location>
</feature>
<keyword evidence="1 2" id="KW-0378">Hydrolase</keyword>
<proteinExistence type="inferred from homology"/>
<dbReference type="EMBL" id="JAUIZM010000004">
    <property type="protein sequence ID" value="KAK1389907.1"/>
    <property type="molecule type" value="Genomic_DNA"/>
</dbReference>
<dbReference type="Pfam" id="PF00293">
    <property type="entry name" value="NUDIX"/>
    <property type="match status" value="1"/>
</dbReference>
<evidence type="ECO:0000313" key="4">
    <source>
        <dbReference type="EMBL" id="KAK1389907.1"/>
    </source>
</evidence>
<dbReference type="AlphaFoldDB" id="A0AAD8IT11"/>
<evidence type="ECO:0000313" key="5">
    <source>
        <dbReference type="Proteomes" id="UP001237642"/>
    </source>
</evidence>